<evidence type="ECO:0000256" key="1">
    <source>
        <dbReference type="SAM" id="Coils"/>
    </source>
</evidence>
<comment type="caution">
    <text evidence="2">The sequence shown here is derived from an EMBL/GenBank/DDBJ whole genome shotgun (WGS) entry which is preliminary data.</text>
</comment>
<organism evidence="2 3">
    <name type="scientific">Pseudomonas aeruginosa</name>
    <dbReference type="NCBI Taxonomy" id="287"/>
    <lineage>
        <taxon>Bacteria</taxon>
        <taxon>Pseudomonadati</taxon>
        <taxon>Pseudomonadota</taxon>
        <taxon>Gammaproteobacteria</taxon>
        <taxon>Pseudomonadales</taxon>
        <taxon>Pseudomonadaceae</taxon>
        <taxon>Pseudomonas</taxon>
    </lineage>
</organism>
<evidence type="ECO:0000313" key="3">
    <source>
        <dbReference type="Proteomes" id="UP000253594"/>
    </source>
</evidence>
<name>A0A367MDT9_PSEAI</name>
<evidence type="ECO:0000313" key="2">
    <source>
        <dbReference type="EMBL" id="RCI75103.1"/>
    </source>
</evidence>
<proteinExistence type="predicted"/>
<gene>
    <name evidence="2" type="ORF">DT376_09370</name>
</gene>
<dbReference type="Proteomes" id="UP000253594">
    <property type="component" value="Unassembled WGS sequence"/>
</dbReference>
<feature type="coiled-coil region" evidence="1">
    <location>
        <begin position="48"/>
        <end position="85"/>
    </location>
</feature>
<keyword evidence="1" id="KW-0175">Coiled coil</keyword>
<sequence>MIMTRNIETREGYELWDRLCRLQRYSFFLGNGPSVRRIEDRTGNWIEVHDAQSVMDDAQSEINELREHKAALEAETQALREEVARGNRIICAMALDLAAVGEALGIPAEQQEGGAGEIIEAIQALQEELGRGGPRDA</sequence>
<accession>A0A367MDT9</accession>
<protein>
    <submittedName>
        <fullName evidence="2">Uncharacterized protein</fullName>
    </submittedName>
</protein>
<reference evidence="2 3" key="1">
    <citation type="submission" date="2018-07" db="EMBL/GenBank/DDBJ databases">
        <title>Mechanisms of high-level aminoglycoside resistance among Gram-negative pathogens in Brazil.</title>
        <authorList>
            <person name="Ballaben A.S."/>
            <person name="Darini A.L.C."/>
            <person name="Doi Y."/>
        </authorList>
    </citation>
    <scope>NUCLEOTIDE SEQUENCE [LARGE SCALE GENOMIC DNA]</scope>
    <source>
        <strain evidence="2 3">B2-305</strain>
    </source>
</reference>
<dbReference type="AlphaFoldDB" id="A0A367MDT9"/>
<dbReference type="EMBL" id="QORE01000230">
    <property type="protein sequence ID" value="RCI75103.1"/>
    <property type="molecule type" value="Genomic_DNA"/>
</dbReference>